<feature type="non-terminal residue" evidence="1">
    <location>
        <position position="44"/>
    </location>
</feature>
<dbReference type="EMBL" id="CAJVPM010020624">
    <property type="protein sequence ID" value="CAG8635939.1"/>
    <property type="molecule type" value="Genomic_DNA"/>
</dbReference>
<protein>
    <submittedName>
        <fullName evidence="1">5747_t:CDS:1</fullName>
    </submittedName>
</protein>
<reference evidence="1" key="1">
    <citation type="submission" date="2021-06" db="EMBL/GenBank/DDBJ databases">
        <authorList>
            <person name="Kallberg Y."/>
            <person name="Tangrot J."/>
            <person name="Rosling A."/>
        </authorList>
    </citation>
    <scope>NUCLEOTIDE SEQUENCE</scope>
    <source>
        <strain evidence="1">AU212A</strain>
    </source>
</reference>
<dbReference type="Proteomes" id="UP000789860">
    <property type="component" value="Unassembled WGS sequence"/>
</dbReference>
<evidence type="ECO:0000313" key="2">
    <source>
        <dbReference type="Proteomes" id="UP000789860"/>
    </source>
</evidence>
<proteinExistence type="predicted"/>
<accession>A0ACA9N6K9</accession>
<evidence type="ECO:0000313" key="1">
    <source>
        <dbReference type="EMBL" id="CAG8635939.1"/>
    </source>
</evidence>
<name>A0ACA9N6K9_9GLOM</name>
<gene>
    <name evidence="1" type="ORF">SCALOS_LOCUS8141</name>
</gene>
<organism evidence="1 2">
    <name type="scientific">Scutellospora calospora</name>
    <dbReference type="NCBI Taxonomy" id="85575"/>
    <lineage>
        <taxon>Eukaryota</taxon>
        <taxon>Fungi</taxon>
        <taxon>Fungi incertae sedis</taxon>
        <taxon>Mucoromycota</taxon>
        <taxon>Glomeromycotina</taxon>
        <taxon>Glomeromycetes</taxon>
        <taxon>Diversisporales</taxon>
        <taxon>Gigasporaceae</taxon>
        <taxon>Scutellospora</taxon>
    </lineage>
</organism>
<comment type="caution">
    <text evidence="1">The sequence shown here is derived from an EMBL/GenBank/DDBJ whole genome shotgun (WGS) entry which is preliminary data.</text>
</comment>
<sequence>DFSSSLEVGLCLGSASQHLAIKSFNSRGALNLAASLVNLDFGYE</sequence>
<keyword evidence="2" id="KW-1185">Reference proteome</keyword>
<feature type="non-terminal residue" evidence="1">
    <location>
        <position position="1"/>
    </location>
</feature>